<sequence length="182" mass="20581">MKKLISILFAAIVLFAFNIGASAHTANGSLTSANAAKLSSSARDHFQSFVLGYNVKAKDSKCKVSQFTLKGVKYQYYCSEFNTKAKLTKYMNEVFTLNAIKKGMKKYKIIEYKGKLAFAINDSATSFIDWNKAKGKLLYQRKDVKLYEFTIPEVTENKLEKRKVTFVNVKGKWLINQVDAAI</sequence>
<dbReference type="InterPro" id="IPR031841">
    <property type="entry name" value="Endopep_inhib"/>
</dbReference>
<reference evidence="2 3" key="1">
    <citation type="submission" date="2018-08" db="EMBL/GenBank/DDBJ databases">
        <title>Bacillus chawlae sp. nov., Bacillus glennii sp. nov., and Bacillus saganii sp. nov. Isolated from the Vehicle Assembly Building at Kennedy Space Center where the Viking Spacecraft were Assembled.</title>
        <authorList>
            <person name="Seuylemezian A."/>
            <person name="Vaishampayan P."/>
        </authorList>
    </citation>
    <scope>NUCLEOTIDE SEQUENCE [LARGE SCALE GENOMIC DNA]</scope>
    <source>
        <strain evidence="2 3">V47-23a</strain>
    </source>
</reference>
<organism evidence="2 3">
    <name type="scientific">Peribacillus saganii</name>
    <dbReference type="NCBI Taxonomy" id="2303992"/>
    <lineage>
        <taxon>Bacteria</taxon>
        <taxon>Bacillati</taxon>
        <taxon>Bacillota</taxon>
        <taxon>Bacilli</taxon>
        <taxon>Bacillales</taxon>
        <taxon>Bacillaceae</taxon>
        <taxon>Peribacillus</taxon>
    </lineage>
</organism>
<accession>A0A372LLA9</accession>
<feature type="chain" id="PRO_5038815432" description="IseA DL-endopeptidase inhibitor family protein" evidence="1">
    <location>
        <begin position="26"/>
        <end position="182"/>
    </location>
</feature>
<dbReference type="InterPro" id="IPR053749">
    <property type="entry name" value="TA_system-associated_sf"/>
</dbReference>
<dbReference type="Gene3D" id="3.10.450.420">
    <property type="match status" value="1"/>
</dbReference>
<keyword evidence="1" id="KW-0732">Signal</keyword>
<protein>
    <recommendedName>
        <fullName evidence="4">IseA DL-endopeptidase inhibitor family protein</fullName>
    </recommendedName>
</protein>
<dbReference type="OrthoDB" id="2814503at2"/>
<dbReference type="Pfam" id="PF16800">
    <property type="entry name" value="Endopep_inhib"/>
    <property type="match status" value="1"/>
</dbReference>
<keyword evidence="3" id="KW-1185">Reference proteome</keyword>
<dbReference type="Proteomes" id="UP000264541">
    <property type="component" value="Unassembled WGS sequence"/>
</dbReference>
<evidence type="ECO:0000256" key="1">
    <source>
        <dbReference type="SAM" id="SignalP"/>
    </source>
</evidence>
<evidence type="ECO:0000313" key="2">
    <source>
        <dbReference type="EMBL" id="RFU67649.1"/>
    </source>
</evidence>
<feature type="signal peptide" evidence="1">
    <location>
        <begin position="1"/>
        <end position="25"/>
    </location>
</feature>
<gene>
    <name evidence="2" type="ORF">D0469_13965</name>
</gene>
<name>A0A372LLA9_9BACI</name>
<dbReference type="EMBL" id="QVTE01000040">
    <property type="protein sequence ID" value="RFU67649.1"/>
    <property type="molecule type" value="Genomic_DNA"/>
</dbReference>
<dbReference type="AlphaFoldDB" id="A0A372LLA9"/>
<comment type="caution">
    <text evidence="2">The sequence shown here is derived from an EMBL/GenBank/DDBJ whole genome shotgun (WGS) entry which is preliminary data.</text>
</comment>
<proteinExistence type="predicted"/>
<evidence type="ECO:0000313" key="3">
    <source>
        <dbReference type="Proteomes" id="UP000264541"/>
    </source>
</evidence>
<evidence type="ECO:0008006" key="4">
    <source>
        <dbReference type="Google" id="ProtNLM"/>
    </source>
</evidence>
<dbReference type="RefSeq" id="WP_117327358.1">
    <property type="nucleotide sequence ID" value="NZ_QVTE01000040.1"/>
</dbReference>